<dbReference type="Proteomes" id="UP000008022">
    <property type="component" value="Unassembled WGS sequence"/>
</dbReference>
<name>A0A0E0RGY3_ORYRU</name>
<feature type="region of interest" description="Disordered" evidence="1">
    <location>
        <begin position="13"/>
        <end position="49"/>
    </location>
</feature>
<reference evidence="2" key="2">
    <citation type="submission" date="2015-06" db="UniProtKB">
        <authorList>
            <consortium name="EnsemblPlants"/>
        </authorList>
    </citation>
    <scope>IDENTIFICATION</scope>
</reference>
<evidence type="ECO:0000313" key="3">
    <source>
        <dbReference type="Proteomes" id="UP000008022"/>
    </source>
</evidence>
<proteinExistence type="predicted"/>
<dbReference type="EnsemblPlants" id="ORUFI12G12170.1">
    <property type="protein sequence ID" value="ORUFI12G12170.1"/>
    <property type="gene ID" value="ORUFI12G12170"/>
</dbReference>
<dbReference type="AlphaFoldDB" id="A0A0E0RGY3"/>
<evidence type="ECO:0000256" key="1">
    <source>
        <dbReference type="SAM" id="MobiDB-lite"/>
    </source>
</evidence>
<protein>
    <submittedName>
        <fullName evidence="2">Uncharacterized protein</fullName>
    </submittedName>
</protein>
<reference evidence="3" key="1">
    <citation type="submission" date="2013-06" db="EMBL/GenBank/DDBJ databases">
        <authorList>
            <person name="Zhao Q."/>
        </authorList>
    </citation>
    <scope>NUCLEOTIDE SEQUENCE</scope>
    <source>
        <strain evidence="3">cv. W1943</strain>
    </source>
</reference>
<organism evidence="2 3">
    <name type="scientific">Oryza rufipogon</name>
    <name type="common">Brownbeard rice</name>
    <name type="synonym">Asian wild rice</name>
    <dbReference type="NCBI Taxonomy" id="4529"/>
    <lineage>
        <taxon>Eukaryota</taxon>
        <taxon>Viridiplantae</taxon>
        <taxon>Streptophyta</taxon>
        <taxon>Embryophyta</taxon>
        <taxon>Tracheophyta</taxon>
        <taxon>Spermatophyta</taxon>
        <taxon>Magnoliopsida</taxon>
        <taxon>Liliopsida</taxon>
        <taxon>Poales</taxon>
        <taxon>Poaceae</taxon>
        <taxon>BOP clade</taxon>
        <taxon>Oryzoideae</taxon>
        <taxon>Oryzeae</taxon>
        <taxon>Oryzinae</taxon>
        <taxon>Oryza</taxon>
    </lineage>
</organism>
<dbReference type="Gramene" id="ORUFI12G12170.1">
    <property type="protein sequence ID" value="ORUFI12G12170.1"/>
    <property type="gene ID" value="ORUFI12G12170"/>
</dbReference>
<sequence length="140" mass="15638">EIPNSAASARLRGIAILRARLPPPPLHRRRPTPPRNSPTPDPNADQLLHPPPCLILLFPHRLRRPSPPPPSIAASAVAPLDLLFPHSAHPHLSHHPPGRGILHLQAFLYPPRLHWLFPPSHIQSDLVIQIISKLNTREIF</sequence>
<keyword evidence="3" id="KW-1185">Reference proteome</keyword>
<dbReference type="HOGENOM" id="CLU_1901646_0_0_1"/>
<accession>A0A0E0RGY3</accession>
<evidence type="ECO:0000313" key="2">
    <source>
        <dbReference type="EnsemblPlants" id="ORUFI12G12170.1"/>
    </source>
</evidence>